<evidence type="ECO:0000313" key="3">
    <source>
        <dbReference type="EMBL" id="KAF2100802.1"/>
    </source>
</evidence>
<dbReference type="AlphaFoldDB" id="A0A9P4ILU2"/>
<gene>
    <name evidence="3" type="ORF">NA57DRAFT_74398</name>
</gene>
<dbReference type="OrthoDB" id="3358048at2759"/>
<feature type="transmembrane region" description="Helical" evidence="2">
    <location>
        <begin position="75"/>
        <end position="95"/>
    </location>
</feature>
<feature type="transmembrane region" description="Helical" evidence="2">
    <location>
        <begin position="128"/>
        <end position="149"/>
    </location>
</feature>
<evidence type="ECO:0000256" key="2">
    <source>
        <dbReference type="SAM" id="Phobius"/>
    </source>
</evidence>
<protein>
    <submittedName>
        <fullName evidence="3">Uncharacterized protein</fullName>
    </submittedName>
</protein>
<evidence type="ECO:0000256" key="1">
    <source>
        <dbReference type="SAM" id="MobiDB-lite"/>
    </source>
</evidence>
<keyword evidence="2" id="KW-0472">Membrane</keyword>
<keyword evidence="2" id="KW-0812">Transmembrane</keyword>
<dbReference type="Proteomes" id="UP000799772">
    <property type="component" value="Unassembled WGS sequence"/>
</dbReference>
<sequence>MATTRGRKAFRYPNEDETEPADGIDEEEQEKVISSFRTQDAAQTEFYLKIFLALPISTVLLYLPSLLRPSSSQRFLTTFFCISSLLFTAFVLWFYPLGVDPTSPPRRQTFSRRSINDWLLNLPASQQWYIFILNAVLCAVLALQSILAGRGGRKQEEVWPPGWLPGCVFALVMVARVQLKPVDVEELEKLKYHYKGA</sequence>
<feature type="region of interest" description="Disordered" evidence="1">
    <location>
        <begin position="1"/>
        <end position="27"/>
    </location>
</feature>
<comment type="caution">
    <text evidence="3">The sequence shown here is derived from an EMBL/GenBank/DDBJ whole genome shotgun (WGS) entry which is preliminary data.</text>
</comment>
<feature type="compositionally biased region" description="Acidic residues" evidence="1">
    <location>
        <begin position="15"/>
        <end position="27"/>
    </location>
</feature>
<reference evidence="3" key="1">
    <citation type="journal article" date="2020" name="Stud. Mycol.">
        <title>101 Dothideomycetes genomes: a test case for predicting lifestyles and emergence of pathogens.</title>
        <authorList>
            <person name="Haridas S."/>
            <person name="Albert R."/>
            <person name="Binder M."/>
            <person name="Bloem J."/>
            <person name="Labutti K."/>
            <person name="Salamov A."/>
            <person name="Andreopoulos B."/>
            <person name="Baker S."/>
            <person name="Barry K."/>
            <person name="Bills G."/>
            <person name="Bluhm B."/>
            <person name="Cannon C."/>
            <person name="Castanera R."/>
            <person name="Culley D."/>
            <person name="Daum C."/>
            <person name="Ezra D."/>
            <person name="Gonzalez J."/>
            <person name="Henrissat B."/>
            <person name="Kuo A."/>
            <person name="Liang C."/>
            <person name="Lipzen A."/>
            <person name="Lutzoni F."/>
            <person name="Magnuson J."/>
            <person name="Mondo S."/>
            <person name="Nolan M."/>
            <person name="Ohm R."/>
            <person name="Pangilinan J."/>
            <person name="Park H.-J."/>
            <person name="Ramirez L."/>
            <person name="Alfaro M."/>
            <person name="Sun H."/>
            <person name="Tritt A."/>
            <person name="Yoshinaga Y."/>
            <person name="Zwiers L.-H."/>
            <person name="Turgeon B."/>
            <person name="Goodwin S."/>
            <person name="Spatafora J."/>
            <person name="Crous P."/>
            <person name="Grigoriev I."/>
        </authorList>
    </citation>
    <scope>NUCLEOTIDE SEQUENCE</scope>
    <source>
        <strain evidence="3">CBS 133067</strain>
    </source>
</reference>
<dbReference type="EMBL" id="ML978124">
    <property type="protein sequence ID" value="KAF2100802.1"/>
    <property type="molecule type" value="Genomic_DNA"/>
</dbReference>
<organism evidence="3 4">
    <name type="scientific">Rhizodiscina lignyota</name>
    <dbReference type="NCBI Taxonomy" id="1504668"/>
    <lineage>
        <taxon>Eukaryota</taxon>
        <taxon>Fungi</taxon>
        <taxon>Dikarya</taxon>
        <taxon>Ascomycota</taxon>
        <taxon>Pezizomycotina</taxon>
        <taxon>Dothideomycetes</taxon>
        <taxon>Pleosporomycetidae</taxon>
        <taxon>Aulographales</taxon>
        <taxon>Rhizodiscinaceae</taxon>
        <taxon>Rhizodiscina</taxon>
    </lineage>
</organism>
<accession>A0A9P4ILU2</accession>
<keyword evidence="2" id="KW-1133">Transmembrane helix</keyword>
<proteinExistence type="predicted"/>
<name>A0A9P4ILU2_9PEZI</name>
<keyword evidence="4" id="KW-1185">Reference proteome</keyword>
<evidence type="ECO:0000313" key="4">
    <source>
        <dbReference type="Proteomes" id="UP000799772"/>
    </source>
</evidence>
<feature type="compositionally biased region" description="Basic residues" evidence="1">
    <location>
        <begin position="1"/>
        <end position="10"/>
    </location>
</feature>